<reference evidence="1" key="1">
    <citation type="journal article" date="2012" name="Nature">
        <title>The tomato genome sequence provides insights into fleshy fruit evolution.</title>
        <authorList>
            <consortium name="Tomato Genome Consortium"/>
        </authorList>
    </citation>
    <scope>NUCLEOTIDE SEQUENCE [LARGE SCALE GENOMIC DNA]</scope>
    <source>
        <strain evidence="1">cv. Heinz 1706</strain>
    </source>
</reference>
<dbReference type="EnsemblPlants" id="Solyc09g058998.1.1">
    <property type="protein sequence ID" value="Solyc09g058998.1.1"/>
    <property type="gene ID" value="Solyc09g058998.1"/>
</dbReference>
<accession>A0A3Q7I2B8</accession>
<dbReference type="Gramene" id="Solyc09g058998.1.1">
    <property type="protein sequence ID" value="Solyc09g058998.1.1"/>
    <property type="gene ID" value="Solyc09g058998.1"/>
</dbReference>
<protein>
    <submittedName>
        <fullName evidence="1">Uncharacterized protein</fullName>
    </submittedName>
</protein>
<organism evidence="1">
    <name type="scientific">Solanum lycopersicum</name>
    <name type="common">Tomato</name>
    <name type="synonym">Lycopersicon esculentum</name>
    <dbReference type="NCBI Taxonomy" id="4081"/>
    <lineage>
        <taxon>Eukaryota</taxon>
        <taxon>Viridiplantae</taxon>
        <taxon>Streptophyta</taxon>
        <taxon>Embryophyta</taxon>
        <taxon>Tracheophyta</taxon>
        <taxon>Spermatophyta</taxon>
        <taxon>Magnoliopsida</taxon>
        <taxon>eudicotyledons</taxon>
        <taxon>Gunneridae</taxon>
        <taxon>Pentapetalae</taxon>
        <taxon>asterids</taxon>
        <taxon>lamiids</taxon>
        <taxon>Solanales</taxon>
        <taxon>Solanaceae</taxon>
        <taxon>Solanoideae</taxon>
        <taxon>Solaneae</taxon>
        <taxon>Solanum</taxon>
        <taxon>Solanum subgen. Lycopersicon</taxon>
    </lineage>
</organism>
<dbReference type="Proteomes" id="UP000004994">
    <property type="component" value="Chromosome 9"/>
</dbReference>
<proteinExistence type="predicted"/>
<reference evidence="1" key="2">
    <citation type="submission" date="2019-01" db="UniProtKB">
        <authorList>
            <consortium name="EnsemblPlants"/>
        </authorList>
    </citation>
    <scope>IDENTIFICATION</scope>
    <source>
        <strain evidence="1">cv. Heinz 1706</strain>
    </source>
</reference>
<name>A0A3Q7I2B8_SOLLC</name>
<evidence type="ECO:0000313" key="2">
    <source>
        <dbReference type="Proteomes" id="UP000004994"/>
    </source>
</evidence>
<evidence type="ECO:0000313" key="1">
    <source>
        <dbReference type="EnsemblPlants" id="Solyc09g058998.1.1"/>
    </source>
</evidence>
<dbReference type="InParanoid" id="A0A3Q7I2B8"/>
<dbReference type="AlphaFoldDB" id="A0A3Q7I2B8"/>
<sequence>MVREEQIFFGHVLSNRYTLCYLLFKWYIFQLKLGWKVMHVVQYDSCGGGAAALKLNIIMLRCKS</sequence>
<keyword evidence="2" id="KW-1185">Reference proteome</keyword>